<dbReference type="GO" id="GO:0004222">
    <property type="term" value="F:metalloendopeptidase activity"/>
    <property type="evidence" value="ECO:0007669"/>
    <property type="project" value="InterPro"/>
</dbReference>
<dbReference type="Pfam" id="PF02128">
    <property type="entry name" value="Peptidase_M36"/>
    <property type="match status" value="1"/>
</dbReference>
<evidence type="ECO:0000256" key="8">
    <source>
        <dbReference type="RuleBase" id="RU364017"/>
    </source>
</evidence>
<evidence type="ECO:0000256" key="9">
    <source>
        <dbReference type="SAM" id="MobiDB-lite"/>
    </source>
</evidence>
<dbReference type="GO" id="GO:0008270">
    <property type="term" value="F:zinc ion binding"/>
    <property type="evidence" value="ECO:0007669"/>
    <property type="project" value="InterPro"/>
</dbReference>
<accession>A0AAD6YG96</accession>
<comment type="subcellular location">
    <subcellularLocation>
        <location evidence="8">Secreted</location>
    </subcellularLocation>
</comment>
<keyword evidence="2 7" id="KW-0479">Metal-binding</keyword>
<feature type="region of interest" description="Disordered" evidence="9">
    <location>
        <begin position="1"/>
        <end position="23"/>
    </location>
</feature>
<feature type="binding site" evidence="7">
    <location>
        <position position="238"/>
    </location>
    <ligand>
        <name>Zn(2+)</name>
        <dbReference type="ChEBI" id="CHEBI:29105"/>
        <note>catalytic</note>
    </ligand>
</feature>
<comment type="similarity">
    <text evidence="8">Belongs to the peptidase M36 family.</text>
</comment>
<dbReference type="Proteomes" id="UP001219525">
    <property type="component" value="Unassembled WGS sequence"/>
</dbReference>
<comment type="caution">
    <text evidence="10">The sequence shown here is derived from an EMBL/GenBank/DDBJ whole genome shotgun (WGS) entry which is preliminary data.</text>
</comment>
<evidence type="ECO:0000313" key="10">
    <source>
        <dbReference type="EMBL" id="KAJ7212043.1"/>
    </source>
</evidence>
<keyword evidence="11" id="KW-1185">Reference proteome</keyword>
<reference evidence="10" key="1">
    <citation type="submission" date="2023-03" db="EMBL/GenBank/DDBJ databases">
        <title>Massive genome expansion in bonnet fungi (Mycena s.s.) driven by repeated elements and novel gene families across ecological guilds.</title>
        <authorList>
            <consortium name="Lawrence Berkeley National Laboratory"/>
            <person name="Harder C.B."/>
            <person name="Miyauchi S."/>
            <person name="Viragh M."/>
            <person name="Kuo A."/>
            <person name="Thoen E."/>
            <person name="Andreopoulos B."/>
            <person name="Lu D."/>
            <person name="Skrede I."/>
            <person name="Drula E."/>
            <person name="Henrissat B."/>
            <person name="Morin E."/>
            <person name="Kohler A."/>
            <person name="Barry K."/>
            <person name="LaButti K."/>
            <person name="Morin E."/>
            <person name="Salamov A."/>
            <person name="Lipzen A."/>
            <person name="Mereny Z."/>
            <person name="Hegedus B."/>
            <person name="Baldrian P."/>
            <person name="Stursova M."/>
            <person name="Weitz H."/>
            <person name="Taylor A."/>
            <person name="Grigoriev I.V."/>
            <person name="Nagy L.G."/>
            <person name="Martin F."/>
            <person name="Kauserud H."/>
        </authorList>
    </citation>
    <scope>NUCLEOTIDE SEQUENCE</scope>
    <source>
        <strain evidence="10">9144</strain>
    </source>
</reference>
<evidence type="ECO:0000313" key="11">
    <source>
        <dbReference type="Proteomes" id="UP001219525"/>
    </source>
</evidence>
<feature type="compositionally biased region" description="Polar residues" evidence="9">
    <location>
        <begin position="1"/>
        <end position="13"/>
    </location>
</feature>
<dbReference type="InterPro" id="IPR001842">
    <property type="entry name" value="Peptidase_M36"/>
</dbReference>
<evidence type="ECO:0000256" key="4">
    <source>
        <dbReference type="ARBA" id="ARBA00022833"/>
    </source>
</evidence>
<keyword evidence="8" id="KW-0964">Secreted</keyword>
<dbReference type="PANTHER" id="PTHR33478:SF1">
    <property type="entry name" value="EXTRACELLULAR METALLOPROTEINASE MEP"/>
    <property type="match status" value="1"/>
</dbReference>
<evidence type="ECO:0000256" key="3">
    <source>
        <dbReference type="ARBA" id="ARBA00022801"/>
    </source>
</evidence>
<keyword evidence="8" id="KW-0865">Zymogen</keyword>
<evidence type="ECO:0000256" key="1">
    <source>
        <dbReference type="ARBA" id="ARBA00022670"/>
    </source>
</evidence>
<organism evidence="10 11">
    <name type="scientific">Mycena pura</name>
    <dbReference type="NCBI Taxonomy" id="153505"/>
    <lineage>
        <taxon>Eukaryota</taxon>
        <taxon>Fungi</taxon>
        <taxon>Dikarya</taxon>
        <taxon>Basidiomycota</taxon>
        <taxon>Agaricomycotina</taxon>
        <taxon>Agaricomycetes</taxon>
        <taxon>Agaricomycetidae</taxon>
        <taxon>Agaricales</taxon>
        <taxon>Marasmiineae</taxon>
        <taxon>Mycenaceae</taxon>
        <taxon>Mycena</taxon>
    </lineage>
</organism>
<keyword evidence="4 7" id="KW-0862">Zinc</keyword>
<name>A0AAD6YG96_9AGAR</name>
<keyword evidence="5 8" id="KW-0482">Metalloprotease</keyword>
<dbReference type="Gene3D" id="3.10.170.10">
    <property type="match status" value="1"/>
</dbReference>
<gene>
    <name evidence="10" type="ORF">GGX14DRAFT_621454</name>
</gene>
<evidence type="ECO:0000256" key="5">
    <source>
        <dbReference type="ARBA" id="ARBA00023049"/>
    </source>
</evidence>
<evidence type="ECO:0000256" key="7">
    <source>
        <dbReference type="PIRSR" id="PIRSR601842-2"/>
    </source>
</evidence>
<dbReference type="GO" id="GO:0005615">
    <property type="term" value="C:extracellular space"/>
    <property type="evidence" value="ECO:0007669"/>
    <property type="project" value="InterPro"/>
</dbReference>
<protein>
    <recommendedName>
        <fullName evidence="8">Extracellular metalloproteinase</fullName>
        <ecNumber evidence="8">3.4.24.-</ecNumber>
    </recommendedName>
    <alternativeName>
        <fullName evidence="8">Fungalysin</fullName>
    </alternativeName>
</protein>
<dbReference type="GO" id="GO:0006508">
    <property type="term" value="P:proteolysis"/>
    <property type="evidence" value="ECO:0007669"/>
    <property type="project" value="UniProtKB-KW"/>
</dbReference>
<keyword evidence="3 8" id="KW-0378">Hydrolase</keyword>
<sequence length="250" mass="27695">MAAKSNSQEQTRPSAVYGRRHPSTAPSAILNNYAAHFARMTQYSESNHFAPSDKPLYILVDNVPDAVNPAKAKLAYVQVPGKGDSVHLSFFEVETVDDWYEAAVSATAPHRIVSVVNWASALSPSRGRLRSTTSLPLAPTILKRDHALRIRRTMMILRLLLNALRCLTLTIPCSVDNTTSTWGNIENWDGVDEFLEDNTDAGPGKSPPDGQNRRMRMYLWNTALPYRGGDCEAGIVLHELSHGHALDRFV</sequence>
<comment type="cofactor">
    <cofactor evidence="7">
        <name>Zn(2+)</name>
        <dbReference type="ChEBI" id="CHEBI:29105"/>
    </cofactor>
    <text evidence="7">Binds 1 zinc ion per subunit.</text>
</comment>
<evidence type="ECO:0000256" key="2">
    <source>
        <dbReference type="ARBA" id="ARBA00022723"/>
    </source>
</evidence>
<evidence type="ECO:0000256" key="6">
    <source>
        <dbReference type="PIRSR" id="PIRSR601842-1"/>
    </source>
</evidence>
<feature type="binding site" evidence="7">
    <location>
        <position position="242"/>
    </location>
    <ligand>
        <name>Zn(2+)</name>
        <dbReference type="ChEBI" id="CHEBI:29105"/>
        <note>catalytic</note>
    </ligand>
</feature>
<keyword evidence="1 8" id="KW-0645">Protease</keyword>
<proteinExistence type="inferred from homology"/>
<feature type="active site" evidence="6">
    <location>
        <position position="239"/>
    </location>
</feature>
<dbReference type="AlphaFoldDB" id="A0AAD6YG96"/>
<dbReference type="PANTHER" id="PTHR33478">
    <property type="entry name" value="EXTRACELLULAR METALLOPROTEINASE MEP"/>
    <property type="match status" value="1"/>
</dbReference>
<dbReference type="InterPro" id="IPR050371">
    <property type="entry name" value="Fungal_virulence_M36"/>
</dbReference>
<dbReference type="EMBL" id="JARJCW010000024">
    <property type="protein sequence ID" value="KAJ7212043.1"/>
    <property type="molecule type" value="Genomic_DNA"/>
</dbReference>
<dbReference type="EC" id="3.4.24.-" evidence="8"/>